<gene>
    <name evidence="7" type="primary">asnA</name>
    <name evidence="10" type="ORF">C7Y71_010185</name>
</gene>
<evidence type="ECO:0000256" key="6">
    <source>
        <dbReference type="ARBA" id="ARBA00022888"/>
    </source>
</evidence>
<accession>A0A5P8E8Y4</accession>
<dbReference type="Pfam" id="PF03590">
    <property type="entry name" value="AsnA"/>
    <property type="match status" value="1"/>
</dbReference>
<evidence type="ECO:0000256" key="7">
    <source>
        <dbReference type="HAMAP-Rule" id="MF_00555"/>
    </source>
</evidence>
<protein>
    <recommendedName>
        <fullName evidence="7 8">Aspartate--ammonia ligase</fullName>
        <ecNumber evidence="7 8">6.3.1.1</ecNumber>
    </recommendedName>
    <alternativeName>
        <fullName evidence="7">Asparagine synthetase A</fullName>
    </alternativeName>
</protein>
<dbReference type="Gene3D" id="3.30.930.10">
    <property type="entry name" value="Bira Bifunctional Protein, Domain 2"/>
    <property type="match status" value="1"/>
</dbReference>
<evidence type="ECO:0000256" key="4">
    <source>
        <dbReference type="ARBA" id="ARBA00022741"/>
    </source>
</evidence>
<organism evidence="10 11">
    <name type="scientific">Pseudoprevotella muciniphila</name>
    <dbReference type="NCBI Taxonomy" id="2133944"/>
    <lineage>
        <taxon>Bacteria</taxon>
        <taxon>Pseudomonadati</taxon>
        <taxon>Bacteroidota</taxon>
        <taxon>Bacteroidia</taxon>
        <taxon>Bacteroidales</taxon>
        <taxon>Prevotellaceae</taxon>
        <taxon>Pseudoprevotella</taxon>
    </lineage>
</organism>
<dbReference type="NCBIfam" id="TIGR00669">
    <property type="entry name" value="asnA"/>
    <property type="match status" value="1"/>
</dbReference>
<dbReference type="SUPFAM" id="SSF55681">
    <property type="entry name" value="Class II aaRS and biotin synthetases"/>
    <property type="match status" value="1"/>
</dbReference>
<dbReference type="PANTHER" id="PTHR30073">
    <property type="entry name" value="ASPARTATE--AMMONIA LIGASE"/>
    <property type="match status" value="1"/>
</dbReference>
<evidence type="ECO:0000256" key="5">
    <source>
        <dbReference type="ARBA" id="ARBA00022840"/>
    </source>
</evidence>
<sequence length="345" mass="39184">MSKLIKPEGYRPLLDKYETEQGIKLIKDFFQENLSTGLHLRRVTGPLFVQSGLGINDDLNGTERPVRFPVKDLNDAQAEVVHSLAKWKRLTLADFKVKPGYGIYTDMNAIRADEELDNIHSLYVDQWDWEQVITAEQRTLDYLKGVVKNIYYAMLRTEFLIRERFPQLGSVLAPKITFIHSDELCRMYPDMTPKERENAICRAHKSVFIIGIGGELSDGKPHDGRAPDYDDYSTPNAEGFKGLNGDLLVWNDVIGQGLELSSMGIRVDKEALLRQLHESGKEDRLELYFHKRLLNGDLPLSIGGGIGQSRLCMHYLQKAHIGEIQASIWPQAMREECSAANIPLI</sequence>
<dbReference type="UniPathway" id="UPA00134">
    <property type="reaction ID" value="UER00194"/>
</dbReference>
<dbReference type="AlphaFoldDB" id="A0A5P8E8Y4"/>
<evidence type="ECO:0000256" key="3">
    <source>
        <dbReference type="ARBA" id="ARBA00022605"/>
    </source>
</evidence>
<keyword evidence="3 7" id="KW-0028">Amino-acid biosynthesis</keyword>
<dbReference type="PROSITE" id="PS50862">
    <property type="entry name" value="AA_TRNA_LIGASE_II"/>
    <property type="match status" value="1"/>
</dbReference>
<comment type="subcellular location">
    <subcellularLocation>
        <location evidence="7">Cytoplasm</location>
    </subcellularLocation>
</comment>
<dbReference type="EC" id="6.3.1.1" evidence="7 8"/>
<dbReference type="OrthoDB" id="9766088at2"/>
<dbReference type="HAMAP" id="MF_00555">
    <property type="entry name" value="AsnA"/>
    <property type="match status" value="1"/>
</dbReference>
<dbReference type="InterPro" id="IPR045864">
    <property type="entry name" value="aa-tRNA-synth_II/BPL/LPL"/>
</dbReference>
<evidence type="ECO:0000256" key="8">
    <source>
        <dbReference type="NCBIfam" id="TIGR00669"/>
    </source>
</evidence>
<proteinExistence type="inferred from homology"/>
<feature type="domain" description="Aminoacyl-transfer RNA synthetases class-II family profile" evidence="9">
    <location>
        <begin position="24"/>
        <end position="330"/>
    </location>
</feature>
<comment type="catalytic activity">
    <reaction evidence="7">
        <text>L-aspartate + NH4(+) + ATP = L-asparagine + AMP + diphosphate + H(+)</text>
        <dbReference type="Rhea" id="RHEA:11372"/>
        <dbReference type="ChEBI" id="CHEBI:15378"/>
        <dbReference type="ChEBI" id="CHEBI:28938"/>
        <dbReference type="ChEBI" id="CHEBI:29991"/>
        <dbReference type="ChEBI" id="CHEBI:30616"/>
        <dbReference type="ChEBI" id="CHEBI:33019"/>
        <dbReference type="ChEBI" id="CHEBI:58048"/>
        <dbReference type="ChEBI" id="CHEBI:456215"/>
        <dbReference type="EC" id="6.3.1.1"/>
    </reaction>
</comment>
<dbReference type="PIRSF" id="PIRSF001555">
    <property type="entry name" value="Asp_ammon_ligase"/>
    <property type="match status" value="1"/>
</dbReference>
<evidence type="ECO:0000313" key="10">
    <source>
        <dbReference type="EMBL" id="QFQ13347.1"/>
    </source>
</evidence>
<keyword evidence="1 7" id="KW-0963">Cytoplasm</keyword>
<dbReference type="KEGG" id="alq:C7Y71_010185"/>
<dbReference type="Proteomes" id="UP000249375">
    <property type="component" value="Chromosome"/>
</dbReference>
<comment type="pathway">
    <text evidence="7">Amino-acid biosynthesis; L-asparagine biosynthesis; L-asparagine from L-aspartate (ammonia route): step 1/1.</text>
</comment>
<evidence type="ECO:0000259" key="9">
    <source>
        <dbReference type="PROSITE" id="PS50862"/>
    </source>
</evidence>
<evidence type="ECO:0000313" key="11">
    <source>
        <dbReference type="Proteomes" id="UP000249375"/>
    </source>
</evidence>
<keyword evidence="4 7" id="KW-0547">Nucleotide-binding</keyword>
<dbReference type="InterPro" id="IPR006195">
    <property type="entry name" value="aa-tRNA-synth_II"/>
</dbReference>
<keyword evidence="11" id="KW-1185">Reference proteome</keyword>
<dbReference type="EMBL" id="CP033459">
    <property type="protein sequence ID" value="QFQ13347.1"/>
    <property type="molecule type" value="Genomic_DNA"/>
</dbReference>
<keyword evidence="5 7" id="KW-0067">ATP-binding</keyword>
<dbReference type="PANTHER" id="PTHR30073:SF5">
    <property type="entry name" value="ASPARTATE--AMMONIA LIGASE"/>
    <property type="match status" value="1"/>
</dbReference>
<keyword evidence="6 7" id="KW-0061">Asparagine biosynthesis</keyword>
<dbReference type="RefSeq" id="WP_111897577.1">
    <property type="nucleotide sequence ID" value="NZ_CP033459.1"/>
</dbReference>
<keyword evidence="2 7" id="KW-0436">Ligase</keyword>
<name>A0A5P8E8Y4_9BACT</name>
<dbReference type="GO" id="GO:0005829">
    <property type="term" value="C:cytosol"/>
    <property type="evidence" value="ECO:0007669"/>
    <property type="project" value="TreeGrafter"/>
</dbReference>
<dbReference type="GO" id="GO:0070981">
    <property type="term" value="P:L-asparagine biosynthetic process"/>
    <property type="evidence" value="ECO:0007669"/>
    <property type="project" value="UniProtKB-UniRule"/>
</dbReference>
<comment type="similarity">
    <text evidence="7">Belongs to the class-II aminoacyl-tRNA synthetase family. AsnA subfamily.</text>
</comment>
<dbReference type="GO" id="GO:0005524">
    <property type="term" value="F:ATP binding"/>
    <property type="evidence" value="ECO:0007669"/>
    <property type="project" value="UniProtKB-UniRule"/>
</dbReference>
<evidence type="ECO:0000256" key="2">
    <source>
        <dbReference type="ARBA" id="ARBA00022598"/>
    </source>
</evidence>
<dbReference type="GO" id="GO:0004071">
    <property type="term" value="F:aspartate-ammonia ligase activity"/>
    <property type="evidence" value="ECO:0007669"/>
    <property type="project" value="UniProtKB-UniRule"/>
</dbReference>
<evidence type="ECO:0000256" key="1">
    <source>
        <dbReference type="ARBA" id="ARBA00022490"/>
    </source>
</evidence>
<dbReference type="InterPro" id="IPR004618">
    <property type="entry name" value="AsnA"/>
</dbReference>
<reference evidence="10 11" key="1">
    <citation type="submission" date="2018-11" db="EMBL/GenBank/DDBJ databases">
        <authorList>
            <person name="Na S.W."/>
            <person name="Baik M."/>
        </authorList>
    </citation>
    <scope>NUCLEOTIDE SEQUENCE [LARGE SCALE GENOMIC DNA]</scope>
    <source>
        <strain evidence="10 11">E39</strain>
    </source>
</reference>